<dbReference type="AlphaFoldDB" id="A0AAV4CW96"/>
<gene>
    <name evidence="2" type="ORF">PoB_006267300</name>
</gene>
<accession>A0AAV4CW96</accession>
<comment type="caution">
    <text evidence="2">The sequence shown here is derived from an EMBL/GenBank/DDBJ whole genome shotgun (WGS) entry which is preliminary data.</text>
</comment>
<keyword evidence="3" id="KW-1185">Reference proteome</keyword>
<evidence type="ECO:0000256" key="1">
    <source>
        <dbReference type="SAM" id="MobiDB-lite"/>
    </source>
</evidence>
<dbReference type="Proteomes" id="UP000735302">
    <property type="component" value="Unassembled WGS sequence"/>
</dbReference>
<organism evidence="2 3">
    <name type="scientific">Plakobranchus ocellatus</name>
    <dbReference type="NCBI Taxonomy" id="259542"/>
    <lineage>
        <taxon>Eukaryota</taxon>
        <taxon>Metazoa</taxon>
        <taxon>Spiralia</taxon>
        <taxon>Lophotrochozoa</taxon>
        <taxon>Mollusca</taxon>
        <taxon>Gastropoda</taxon>
        <taxon>Heterobranchia</taxon>
        <taxon>Euthyneura</taxon>
        <taxon>Panpulmonata</taxon>
        <taxon>Sacoglossa</taxon>
        <taxon>Placobranchoidea</taxon>
        <taxon>Plakobranchidae</taxon>
        <taxon>Plakobranchus</taxon>
    </lineage>
</organism>
<evidence type="ECO:0000313" key="3">
    <source>
        <dbReference type="Proteomes" id="UP000735302"/>
    </source>
</evidence>
<dbReference type="EMBL" id="BLXT01007044">
    <property type="protein sequence ID" value="GFO36168.1"/>
    <property type="molecule type" value="Genomic_DNA"/>
</dbReference>
<feature type="compositionally biased region" description="Basic and acidic residues" evidence="1">
    <location>
        <begin position="170"/>
        <end position="185"/>
    </location>
</feature>
<sequence>MSVELPAWVSPLYKTYGIGGPYGRHGPFVEPSFLAQGGLWDSVLRQAEGLGALNVPGVITEMGRLDLSGLCSEYNQLKREEIRRLALENKWKCKPCIAFKNFFNKVKSKMGIKPAGKKIQVEPVKPAEGATVPESAPAHAGSIAGSAAAAAAAAAGGAAADEAGGAAANEAKEGDQSRKGSKESITDQEAV</sequence>
<protein>
    <submittedName>
        <fullName evidence="2">Uncharacterized protein</fullName>
    </submittedName>
</protein>
<feature type="region of interest" description="Disordered" evidence="1">
    <location>
        <begin position="161"/>
        <end position="191"/>
    </location>
</feature>
<reference evidence="2 3" key="1">
    <citation type="journal article" date="2021" name="Elife">
        <title>Chloroplast acquisition without the gene transfer in kleptoplastic sea slugs, Plakobranchus ocellatus.</title>
        <authorList>
            <person name="Maeda T."/>
            <person name="Takahashi S."/>
            <person name="Yoshida T."/>
            <person name="Shimamura S."/>
            <person name="Takaki Y."/>
            <person name="Nagai Y."/>
            <person name="Toyoda A."/>
            <person name="Suzuki Y."/>
            <person name="Arimoto A."/>
            <person name="Ishii H."/>
            <person name="Satoh N."/>
            <person name="Nishiyama T."/>
            <person name="Hasebe M."/>
            <person name="Maruyama T."/>
            <person name="Minagawa J."/>
            <person name="Obokata J."/>
            <person name="Shigenobu S."/>
        </authorList>
    </citation>
    <scope>NUCLEOTIDE SEQUENCE [LARGE SCALE GENOMIC DNA]</scope>
</reference>
<evidence type="ECO:0000313" key="2">
    <source>
        <dbReference type="EMBL" id="GFO36168.1"/>
    </source>
</evidence>
<proteinExistence type="predicted"/>
<name>A0AAV4CW96_9GAST</name>